<evidence type="ECO:0000313" key="1">
    <source>
        <dbReference type="EMBL" id="CAG7723233.1"/>
    </source>
</evidence>
<feature type="non-terminal residue" evidence="1">
    <location>
        <position position="1"/>
    </location>
</feature>
<gene>
    <name evidence="1" type="ORF">AFUS01_LOCUS12331</name>
</gene>
<dbReference type="Proteomes" id="UP000708208">
    <property type="component" value="Unassembled WGS sequence"/>
</dbReference>
<protein>
    <submittedName>
        <fullName evidence="1">Uncharacterized protein</fullName>
    </submittedName>
</protein>
<comment type="caution">
    <text evidence="1">The sequence shown here is derived from an EMBL/GenBank/DDBJ whole genome shotgun (WGS) entry which is preliminary data.</text>
</comment>
<proteinExistence type="predicted"/>
<sequence length="23" mass="2472">GFVFPAEVRDTVTAYILKGVVSC</sequence>
<accession>A0A8J2JT19</accession>
<reference evidence="1" key="1">
    <citation type="submission" date="2021-06" db="EMBL/GenBank/DDBJ databases">
        <authorList>
            <person name="Hodson N. C."/>
            <person name="Mongue J. A."/>
            <person name="Jaron S. K."/>
        </authorList>
    </citation>
    <scope>NUCLEOTIDE SEQUENCE</scope>
</reference>
<organism evidence="1 2">
    <name type="scientific">Allacma fusca</name>
    <dbReference type="NCBI Taxonomy" id="39272"/>
    <lineage>
        <taxon>Eukaryota</taxon>
        <taxon>Metazoa</taxon>
        <taxon>Ecdysozoa</taxon>
        <taxon>Arthropoda</taxon>
        <taxon>Hexapoda</taxon>
        <taxon>Collembola</taxon>
        <taxon>Symphypleona</taxon>
        <taxon>Sminthuridae</taxon>
        <taxon>Allacma</taxon>
    </lineage>
</organism>
<dbReference type="AlphaFoldDB" id="A0A8J2JT19"/>
<name>A0A8J2JT19_9HEXA</name>
<evidence type="ECO:0000313" key="2">
    <source>
        <dbReference type="Proteomes" id="UP000708208"/>
    </source>
</evidence>
<dbReference type="EMBL" id="CAJVCH010096803">
    <property type="protein sequence ID" value="CAG7723233.1"/>
    <property type="molecule type" value="Genomic_DNA"/>
</dbReference>
<keyword evidence="2" id="KW-1185">Reference proteome</keyword>